<evidence type="ECO:0000313" key="2">
    <source>
        <dbReference type="EMBL" id="MBB5562359.1"/>
    </source>
</evidence>
<name>A0A7W8XGC2_9HYPH</name>
<dbReference type="AlphaFoldDB" id="A0A7W8XGC2"/>
<accession>A0A7W8XGC2</accession>
<reference evidence="2 3" key="1">
    <citation type="submission" date="2020-08" db="EMBL/GenBank/DDBJ databases">
        <title>Genomic Encyclopedia of Type Strains, Phase IV (KMG-V): Genome sequencing to study the core and pangenomes of soil and plant-associated prokaryotes.</title>
        <authorList>
            <person name="Whitman W."/>
        </authorList>
    </citation>
    <scope>NUCLEOTIDE SEQUENCE [LARGE SCALE GENOMIC DNA]</scope>
    <source>
        <strain evidence="2 3">SEMIA 4034</strain>
    </source>
</reference>
<feature type="region of interest" description="Disordered" evidence="1">
    <location>
        <begin position="1"/>
        <end position="34"/>
    </location>
</feature>
<comment type="caution">
    <text evidence="2">The sequence shown here is derived from an EMBL/GenBank/DDBJ whole genome shotgun (WGS) entry which is preliminary data.</text>
</comment>
<feature type="compositionally biased region" description="Basic and acidic residues" evidence="1">
    <location>
        <begin position="9"/>
        <end position="24"/>
    </location>
</feature>
<evidence type="ECO:0000256" key="1">
    <source>
        <dbReference type="SAM" id="MobiDB-lite"/>
    </source>
</evidence>
<keyword evidence="3" id="KW-1185">Reference proteome</keyword>
<protein>
    <submittedName>
        <fullName evidence="2">Uncharacterized protein</fullName>
    </submittedName>
</protein>
<organism evidence="2 3">
    <name type="scientific">Rhizobium lentis</name>
    <dbReference type="NCBI Taxonomy" id="1138194"/>
    <lineage>
        <taxon>Bacteria</taxon>
        <taxon>Pseudomonadati</taxon>
        <taxon>Pseudomonadota</taxon>
        <taxon>Alphaproteobacteria</taxon>
        <taxon>Hyphomicrobiales</taxon>
        <taxon>Rhizobiaceae</taxon>
        <taxon>Rhizobium/Agrobacterium group</taxon>
        <taxon>Rhizobium</taxon>
    </lineage>
</organism>
<dbReference type="Proteomes" id="UP000528824">
    <property type="component" value="Unassembled WGS sequence"/>
</dbReference>
<feature type="compositionally biased region" description="Polar residues" evidence="1">
    <location>
        <begin position="25"/>
        <end position="34"/>
    </location>
</feature>
<sequence length="61" mass="6146">MKAPPGAIDTERADAKDQHDRQGEDQQLQRSVPTGSVDVLGMIALAGNTTANAASGIAAAG</sequence>
<gene>
    <name evidence="2" type="ORF">GGI59_004043</name>
</gene>
<evidence type="ECO:0000313" key="3">
    <source>
        <dbReference type="Proteomes" id="UP000528824"/>
    </source>
</evidence>
<dbReference type="EMBL" id="JACHBC010000008">
    <property type="protein sequence ID" value="MBB5562359.1"/>
    <property type="molecule type" value="Genomic_DNA"/>
</dbReference>
<proteinExistence type="predicted"/>